<feature type="region of interest" description="Disordered" evidence="1">
    <location>
        <begin position="88"/>
        <end position="121"/>
    </location>
</feature>
<evidence type="ECO:0000259" key="2">
    <source>
        <dbReference type="Pfam" id="PF03732"/>
    </source>
</evidence>
<dbReference type="InterPro" id="IPR005162">
    <property type="entry name" value="Retrotrans_gag_dom"/>
</dbReference>
<evidence type="ECO:0000313" key="3">
    <source>
        <dbReference type="EMBL" id="MCI01842.1"/>
    </source>
</evidence>
<proteinExistence type="predicted"/>
<protein>
    <recommendedName>
        <fullName evidence="2">Retrotransposon gag domain-containing protein</fullName>
    </recommendedName>
</protein>
<keyword evidence="4" id="KW-1185">Reference proteome</keyword>
<reference evidence="3 4" key="1">
    <citation type="journal article" date="2018" name="Front. Plant Sci.">
        <title>Red Clover (Trifolium pratense) and Zigzag Clover (T. medium) - A Picture of Genomic Similarities and Differences.</title>
        <authorList>
            <person name="Dluhosova J."/>
            <person name="Istvanek J."/>
            <person name="Nedelnik J."/>
            <person name="Repkova J."/>
        </authorList>
    </citation>
    <scope>NUCLEOTIDE SEQUENCE [LARGE SCALE GENOMIC DNA]</scope>
    <source>
        <strain evidence="4">cv. 10/8</strain>
        <tissue evidence="3">Leaf</tissue>
    </source>
</reference>
<comment type="caution">
    <text evidence="3">The sequence shown here is derived from an EMBL/GenBank/DDBJ whole genome shotgun (WGS) entry which is preliminary data.</text>
</comment>
<dbReference type="Proteomes" id="UP000265520">
    <property type="component" value="Unassembled WGS sequence"/>
</dbReference>
<evidence type="ECO:0000313" key="4">
    <source>
        <dbReference type="Proteomes" id="UP000265520"/>
    </source>
</evidence>
<evidence type="ECO:0000256" key="1">
    <source>
        <dbReference type="SAM" id="MobiDB-lite"/>
    </source>
</evidence>
<dbReference type="Pfam" id="PF03732">
    <property type="entry name" value="Retrotrans_gag"/>
    <property type="match status" value="1"/>
</dbReference>
<sequence length="230" mass="25498">MEQELTELKQGSMSVSEYTIRFNELVRYAADGDDAPTEAWKMKKFHFGLRADIAHGVSMQPVENFGDLVQKSYRVEAGLRDIRKERGESFRKQRDSGKFNSQLKARGSSNKGSPLSRPDHPETVRNVVFLTVGNQGDSSGTAKTKGRVYSLDGEEAKSNNALITDVCYLDCVMRLGLQSSPLIPPMTVAVGTTAEGRALTALLHNTHQIVQYLFAENKCNTLTHSTLKSR</sequence>
<organism evidence="3 4">
    <name type="scientific">Trifolium medium</name>
    <dbReference type="NCBI Taxonomy" id="97028"/>
    <lineage>
        <taxon>Eukaryota</taxon>
        <taxon>Viridiplantae</taxon>
        <taxon>Streptophyta</taxon>
        <taxon>Embryophyta</taxon>
        <taxon>Tracheophyta</taxon>
        <taxon>Spermatophyta</taxon>
        <taxon>Magnoliopsida</taxon>
        <taxon>eudicotyledons</taxon>
        <taxon>Gunneridae</taxon>
        <taxon>Pentapetalae</taxon>
        <taxon>rosids</taxon>
        <taxon>fabids</taxon>
        <taxon>Fabales</taxon>
        <taxon>Fabaceae</taxon>
        <taxon>Papilionoideae</taxon>
        <taxon>50 kb inversion clade</taxon>
        <taxon>NPAAA clade</taxon>
        <taxon>Hologalegina</taxon>
        <taxon>IRL clade</taxon>
        <taxon>Trifolieae</taxon>
        <taxon>Trifolium</taxon>
    </lineage>
</organism>
<accession>A0A392NR10</accession>
<feature type="domain" description="Retrotransposon gag" evidence="2">
    <location>
        <begin position="1"/>
        <end position="50"/>
    </location>
</feature>
<feature type="compositionally biased region" description="Polar residues" evidence="1">
    <location>
        <begin position="98"/>
        <end position="113"/>
    </location>
</feature>
<feature type="compositionally biased region" description="Basic and acidic residues" evidence="1">
    <location>
        <begin position="88"/>
        <end position="97"/>
    </location>
</feature>
<dbReference type="EMBL" id="LXQA010047313">
    <property type="protein sequence ID" value="MCI01842.1"/>
    <property type="molecule type" value="Genomic_DNA"/>
</dbReference>
<name>A0A392NR10_9FABA</name>
<dbReference type="AlphaFoldDB" id="A0A392NR10"/>